<dbReference type="AlphaFoldDB" id="A0A6P8GXP8"/>
<dbReference type="RefSeq" id="XP_031442756.1">
    <property type="nucleotide sequence ID" value="XM_031586896.2"/>
</dbReference>
<reference evidence="3 4" key="1">
    <citation type="submission" date="2025-04" db="UniProtKB">
        <authorList>
            <consortium name="RefSeq"/>
        </authorList>
    </citation>
    <scope>IDENTIFICATION</scope>
</reference>
<evidence type="ECO:0000313" key="3">
    <source>
        <dbReference type="RefSeq" id="XP_012686501.1"/>
    </source>
</evidence>
<evidence type="ECO:0000256" key="1">
    <source>
        <dbReference type="SAM" id="MobiDB-lite"/>
    </source>
</evidence>
<sequence length="474" mass="53577">MGVSRLDVLYRRLLLTKLFIQGWGKPEDLKRIFEFRKIIGDREKCKHLVPKDYPVYIDKVEDESDCKIHNGHFISPLEEIVPGVLPTESVKARFQFIVPKKWKKHHPVCIHLAGTGDHFFWRRRTLMARPMIKEAGMASLLLENPYYGYRKPKDQLRSSLKNVSDLFVMGAALILESAVLLHWLEREGYWPLGMTGISMGGHMASLAVTNWPKPIPLVPCLSWTTASSVFTTGVLSKAVNWRQLEKQYAMHTVYEEEIIRMLEYCGTDSFRMGQDFVKFSPGSFDLELSHELLGLDQQERQHMGLRSSSLRLRAGGGGNETDSGKGSELSGGSAHEQLDHMLSAVSSSGPHIDMLHAKSIARAAAGRVGARGGMGQRDSLQRQSLFFMKGVMDECTHIANFSVPVDPSLIIIVLAKEDAYIPRTGVRSLQEIWPDCEVRYLNGGHISAYLFKQGLFRRAIYDAYDRFLQKYSSL</sequence>
<dbReference type="CTD" id="80167"/>
<evidence type="ECO:0000313" key="2">
    <source>
        <dbReference type="Proteomes" id="UP000515152"/>
    </source>
</evidence>
<dbReference type="Proteomes" id="UP000515152">
    <property type="component" value="Chromosome 20"/>
</dbReference>
<dbReference type="SUPFAM" id="SSF53474">
    <property type="entry name" value="alpha/beta-Hydrolases"/>
    <property type="match status" value="1"/>
</dbReference>
<organism evidence="2 6">
    <name type="scientific">Clupea harengus</name>
    <name type="common">Atlantic herring</name>
    <dbReference type="NCBI Taxonomy" id="7950"/>
    <lineage>
        <taxon>Eukaryota</taxon>
        <taxon>Metazoa</taxon>
        <taxon>Chordata</taxon>
        <taxon>Craniata</taxon>
        <taxon>Vertebrata</taxon>
        <taxon>Euteleostomi</taxon>
        <taxon>Actinopterygii</taxon>
        <taxon>Neopterygii</taxon>
        <taxon>Teleostei</taxon>
        <taxon>Clupei</taxon>
        <taxon>Clupeiformes</taxon>
        <taxon>Clupeoidei</taxon>
        <taxon>Clupeidae</taxon>
        <taxon>Clupea</taxon>
    </lineage>
</organism>
<evidence type="ECO:0000313" key="5">
    <source>
        <dbReference type="RefSeq" id="XP_031442755.1"/>
    </source>
</evidence>
<dbReference type="InterPro" id="IPR029058">
    <property type="entry name" value="AB_hydrolase_fold"/>
</dbReference>
<evidence type="ECO:0000313" key="6">
    <source>
        <dbReference type="RefSeq" id="XP_031442756.1"/>
    </source>
</evidence>
<dbReference type="Gene3D" id="3.40.50.1820">
    <property type="entry name" value="alpha/beta hydrolase"/>
    <property type="match status" value="1"/>
</dbReference>
<dbReference type="InterPro" id="IPR019149">
    <property type="entry name" value="ABHD18"/>
</dbReference>
<protein>
    <submittedName>
        <fullName evidence="3 4">protein ABHD18</fullName>
    </submittedName>
</protein>
<dbReference type="OrthoDB" id="9987145at2759"/>
<feature type="region of interest" description="Disordered" evidence="1">
    <location>
        <begin position="306"/>
        <end position="333"/>
    </location>
</feature>
<accession>A0A6P8GXP8</accession>
<dbReference type="GeneID" id="105903313"/>
<proteinExistence type="predicted"/>
<evidence type="ECO:0000313" key="4">
    <source>
        <dbReference type="RefSeq" id="XP_031442754.1"/>
    </source>
</evidence>
<keyword evidence="2" id="KW-1185">Reference proteome</keyword>
<dbReference type="RefSeq" id="XP_031442754.1">
    <property type="nucleotide sequence ID" value="XM_031586894.2"/>
</dbReference>
<dbReference type="RefSeq" id="XP_031442755.1">
    <property type="nucleotide sequence ID" value="XM_031586895.2"/>
</dbReference>
<dbReference type="PANTHER" id="PTHR13617">
    <property type="entry name" value="PROTEIN ABHD18"/>
    <property type="match status" value="1"/>
</dbReference>
<dbReference type="PANTHER" id="PTHR13617:SF14">
    <property type="entry name" value="PROTEIN ABHD18"/>
    <property type="match status" value="1"/>
</dbReference>
<dbReference type="Pfam" id="PF09752">
    <property type="entry name" value="ABHD18"/>
    <property type="match status" value="1"/>
</dbReference>
<dbReference type="RefSeq" id="XP_012686501.1">
    <property type="nucleotide sequence ID" value="XM_012831047.3"/>
</dbReference>
<dbReference type="KEGG" id="char:105903313"/>
<name>A0A6P8GXP8_CLUHA</name>
<gene>
    <name evidence="3 4 5 6" type="primary">abhd18</name>
</gene>